<keyword evidence="2" id="KW-1185">Reference proteome</keyword>
<dbReference type="HOGENOM" id="CLU_2230484_0_0_2"/>
<dbReference type="Proteomes" id="UP000008138">
    <property type="component" value="Chromosome"/>
</dbReference>
<evidence type="ECO:0000313" key="2">
    <source>
        <dbReference type="Proteomes" id="UP000008138"/>
    </source>
</evidence>
<proteinExistence type="predicted"/>
<dbReference type="STRING" id="999630.TUZN_2212"/>
<dbReference type="KEGG" id="tuz:TUZN_2212"/>
<dbReference type="EMBL" id="CP002590">
    <property type="protein sequence ID" value="AEA13667.1"/>
    <property type="molecule type" value="Genomic_DNA"/>
</dbReference>
<dbReference type="OrthoDB" id="24967at2157"/>
<dbReference type="eggNOG" id="arCOG06062">
    <property type="taxonomic scope" value="Archaea"/>
</dbReference>
<reference evidence="1 2" key="1">
    <citation type="journal article" date="2011" name="J. Bacteriol.">
        <title>Complete genome sequence of the thermoacidophilic crenarchaeon Thermoproteus uzoniensis 768-20.</title>
        <authorList>
            <person name="Mardanov A.V."/>
            <person name="Gumerov V.M."/>
            <person name="Beletsky A.V."/>
            <person name="Prokofeva M.I."/>
            <person name="Bonch-Osmolovskaya E.A."/>
            <person name="Ravin N.V."/>
            <person name="Skryabin K.G."/>
        </authorList>
    </citation>
    <scope>NUCLEOTIDE SEQUENCE [LARGE SCALE GENOMIC DNA]</scope>
    <source>
        <strain evidence="1 2">768-20</strain>
    </source>
</reference>
<gene>
    <name evidence="1" type="ordered locus">TUZN_2212</name>
</gene>
<accession>F2L651</accession>
<evidence type="ECO:0000313" key="1">
    <source>
        <dbReference type="EMBL" id="AEA13667.1"/>
    </source>
</evidence>
<sequence length="100" mass="11397">MDDGITPRDLKIETLKEGLKGIRKRYLECASSKKKEICYAVAANELVSMFGSLMPRVLHDPEVRYYILYGVDQLLVYDADTDRIRLTSIEEAVNIILNST</sequence>
<name>F2L651_THEU7</name>
<reference key="2">
    <citation type="submission" date="2011-03" db="EMBL/GenBank/DDBJ databases">
        <title>Complete genome sequence of the thermoacidophilic crenarchaeon Thermoproteus uzoniensis 768-20.</title>
        <authorList>
            <person name="Mardanov A.V."/>
            <person name="Gumerov V.M."/>
            <person name="Beletsky A.V."/>
            <person name="Prokofeva M.I."/>
            <person name="Bonch-Osmolovskaya E.A."/>
            <person name="Ravin N.V."/>
            <person name="Skryabin K.G."/>
        </authorList>
    </citation>
    <scope>NUCLEOTIDE SEQUENCE</scope>
    <source>
        <strain>768-20</strain>
    </source>
</reference>
<dbReference type="AlphaFoldDB" id="F2L651"/>
<organism evidence="1 2">
    <name type="scientific">Thermoproteus uzoniensis (strain 768-20)</name>
    <dbReference type="NCBI Taxonomy" id="999630"/>
    <lineage>
        <taxon>Archaea</taxon>
        <taxon>Thermoproteota</taxon>
        <taxon>Thermoprotei</taxon>
        <taxon>Thermoproteales</taxon>
        <taxon>Thermoproteaceae</taxon>
        <taxon>Thermoproteus</taxon>
    </lineage>
</organism>
<protein>
    <submittedName>
        <fullName evidence="1">Uncharacterized protein</fullName>
    </submittedName>
</protein>